<protein>
    <submittedName>
        <fullName evidence="1">Uncharacterized protein</fullName>
    </submittedName>
</protein>
<dbReference type="EMBL" id="BMQN01000040">
    <property type="protein sequence ID" value="GGS11851.1"/>
    <property type="molecule type" value="Genomic_DNA"/>
</dbReference>
<name>A0ABQ2S9P8_9DEIO</name>
<reference evidence="2" key="1">
    <citation type="journal article" date="2019" name="Int. J. Syst. Evol. Microbiol.">
        <title>The Global Catalogue of Microorganisms (GCM) 10K type strain sequencing project: providing services to taxonomists for standard genome sequencing and annotation.</title>
        <authorList>
            <consortium name="The Broad Institute Genomics Platform"/>
            <consortium name="The Broad Institute Genome Sequencing Center for Infectious Disease"/>
            <person name="Wu L."/>
            <person name="Ma J."/>
        </authorList>
    </citation>
    <scope>NUCLEOTIDE SEQUENCE [LARGE SCALE GENOMIC DNA]</scope>
    <source>
        <strain evidence="2">JCM 31405</strain>
    </source>
</reference>
<organism evidence="1 2">
    <name type="scientific">Deinococcus sedimenti</name>
    <dbReference type="NCBI Taxonomy" id="1867090"/>
    <lineage>
        <taxon>Bacteria</taxon>
        <taxon>Thermotogati</taxon>
        <taxon>Deinococcota</taxon>
        <taxon>Deinococci</taxon>
        <taxon>Deinococcales</taxon>
        <taxon>Deinococcaceae</taxon>
        <taxon>Deinococcus</taxon>
    </lineage>
</organism>
<evidence type="ECO:0000313" key="2">
    <source>
        <dbReference type="Proteomes" id="UP000644548"/>
    </source>
</evidence>
<evidence type="ECO:0000313" key="1">
    <source>
        <dbReference type="EMBL" id="GGS11851.1"/>
    </source>
</evidence>
<accession>A0ABQ2S9P8</accession>
<proteinExistence type="predicted"/>
<keyword evidence="2" id="KW-1185">Reference proteome</keyword>
<gene>
    <name evidence="1" type="ORF">GCM10008960_42060</name>
</gene>
<dbReference type="Proteomes" id="UP000644548">
    <property type="component" value="Unassembled WGS sequence"/>
</dbReference>
<comment type="caution">
    <text evidence="1">The sequence shown here is derived from an EMBL/GenBank/DDBJ whole genome shotgun (WGS) entry which is preliminary data.</text>
</comment>
<sequence length="178" mass="20650">MSGTEAILPAKMTSDKPFGFSKESLHKFLYQEARRRTYDLEYFHWSWGESSFLVQEEELEIYIGAKRKYNSIIHFYCRTVLHMLGYGRDNQDSSNPTLQVPKEELQHWLSHYAPSSVEVIQESRYNEVTHRVHVALPSKDVVGDFQSALTIGPCDWESTVVLVQFEHSYMLVDLANLA</sequence>